<evidence type="ECO:0000256" key="1">
    <source>
        <dbReference type="SAM" id="SignalP"/>
    </source>
</evidence>
<dbReference type="InterPro" id="IPR032466">
    <property type="entry name" value="Metal_Hydrolase"/>
</dbReference>
<dbReference type="Proteomes" id="UP000515804">
    <property type="component" value="Chromosome"/>
</dbReference>
<dbReference type="PANTHER" id="PTHR22642:SF2">
    <property type="entry name" value="PROTEIN LONG AFTER FAR-RED 3"/>
    <property type="match status" value="1"/>
</dbReference>
<sequence length="572" mass="61006">MSTLRNARGMGMRKLAWVVPAMLLAAGQVIADDRVTLVTAARIHTMDVAKPVASAMAYDKDGRILAVGDVDALAKRYPQARRQDLGKATLVPGLIDAHAHVGGLGLAMITADLVGTRDKVEILQRLRTHAKTLKPGEWLIGGGWDQNDWPEKVFPSAADLDAAFPDRPVWLSRVDGHAGWANSAAMRAVRRSLAGAWQPDGGRIDRDAAGEPTGLFIDNAMLLLEQARPPMSETTIEHALRTAMRAAASQGLTGVHDAGVSLAELRRFQRLADRGQLPLRITAMADGDGEALESLCRNGLYRHASGRLQMRAVKLYADGALGSRGAAMLEDYSDDHGNRGLMVMSPAQLAAATAKAKRCGVQAATHAIGDRGNRETLDVYAKALGADAAGDHRWRIEHAQVLAPQDLPRLAGLHVIASMQPTHATSDMPWAQDRVGPERIVGAYAWRQLRDSGARLALGSDFPVERVDPRLGLASAVTRADADGLPVGGWYPNEKLTAYEALRGFTLDAAHAGFAEAEVGSLQAGKRADFLVLAEDPLAVPGEALRALRVLATYVDGEPVYEATGKASAAAP</sequence>
<keyword evidence="3" id="KW-0378">Hydrolase</keyword>
<name>A0A7G9SQS2_9GAMM</name>
<keyword evidence="4" id="KW-1185">Reference proteome</keyword>
<dbReference type="PANTHER" id="PTHR22642">
    <property type="entry name" value="IMIDAZOLONEPROPIONASE"/>
    <property type="match status" value="1"/>
</dbReference>
<dbReference type="KEGG" id="tcn:H9L16_00665"/>
<keyword evidence="1" id="KW-0732">Signal</keyword>
<dbReference type="SUPFAM" id="SSF51338">
    <property type="entry name" value="Composite domain of metallo-dependent hydrolases"/>
    <property type="match status" value="1"/>
</dbReference>
<evidence type="ECO:0000313" key="4">
    <source>
        <dbReference type="Proteomes" id="UP000515804"/>
    </source>
</evidence>
<feature type="domain" description="Amidohydrolase 3" evidence="2">
    <location>
        <begin position="84"/>
        <end position="561"/>
    </location>
</feature>
<feature type="signal peptide" evidence="1">
    <location>
        <begin position="1"/>
        <end position="31"/>
    </location>
</feature>
<evidence type="ECO:0000313" key="3">
    <source>
        <dbReference type="EMBL" id="QNN70197.1"/>
    </source>
</evidence>
<dbReference type="SUPFAM" id="SSF51556">
    <property type="entry name" value="Metallo-dependent hydrolases"/>
    <property type="match status" value="1"/>
</dbReference>
<dbReference type="InterPro" id="IPR011059">
    <property type="entry name" value="Metal-dep_hydrolase_composite"/>
</dbReference>
<accession>A0A7G9SQS2</accession>
<dbReference type="InterPro" id="IPR033932">
    <property type="entry name" value="YtcJ-like"/>
</dbReference>
<dbReference type="Gene3D" id="3.20.20.140">
    <property type="entry name" value="Metal-dependent hydrolases"/>
    <property type="match status" value="1"/>
</dbReference>
<dbReference type="Pfam" id="PF07969">
    <property type="entry name" value="Amidohydro_3"/>
    <property type="match status" value="1"/>
</dbReference>
<organism evidence="3 4">
    <name type="scientific">Thermomonas carbonis</name>
    <dbReference type="NCBI Taxonomy" id="1463158"/>
    <lineage>
        <taxon>Bacteria</taxon>
        <taxon>Pseudomonadati</taxon>
        <taxon>Pseudomonadota</taxon>
        <taxon>Gammaproteobacteria</taxon>
        <taxon>Lysobacterales</taxon>
        <taxon>Lysobacteraceae</taxon>
        <taxon>Thermomonas</taxon>
    </lineage>
</organism>
<dbReference type="Gene3D" id="3.10.310.70">
    <property type="match status" value="1"/>
</dbReference>
<dbReference type="CDD" id="cd01300">
    <property type="entry name" value="YtcJ_like"/>
    <property type="match status" value="1"/>
</dbReference>
<feature type="chain" id="PRO_5028941168" evidence="1">
    <location>
        <begin position="32"/>
        <end position="572"/>
    </location>
</feature>
<dbReference type="Gene3D" id="2.30.40.10">
    <property type="entry name" value="Urease, subunit C, domain 1"/>
    <property type="match status" value="1"/>
</dbReference>
<dbReference type="AlphaFoldDB" id="A0A7G9SQS2"/>
<evidence type="ECO:0000259" key="2">
    <source>
        <dbReference type="Pfam" id="PF07969"/>
    </source>
</evidence>
<proteinExistence type="predicted"/>
<dbReference type="EMBL" id="CP060719">
    <property type="protein sequence ID" value="QNN70197.1"/>
    <property type="molecule type" value="Genomic_DNA"/>
</dbReference>
<protein>
    <submittedName>
        <fullName evidence="3">Amidohydrolase</fullName>
    </submittedName>
</protein>
<dbReference type="InterPro" id="IPR013108">
    <property type="entry name" value="Amidohydro_3"/>
</dbReference>
<gene>
    <name evidence="3" type="ORF">H9L16_00665</name>
</gene>
<reference evidence="3 4" key="1">
    <citation type="submission" date="2020-08" db="EMBL/GenBank/DDBJ databases">
        <title>Genome sequence of Thermomonas carbonis KCTC 42013T.</title>
        <authorList>
            <person name="Hyun D.-W."/>
            <person name="Bae J.-W."/>
        </authorList>
    </citation>
    <scope>NUCLEOTIDE SEQUENCE [LARGE SCALE GENOMIC DNA]</scope>
    <source>
        <strain evidence="3 4">KCTC 42013</strain>
    </source>
</reference>
<dbReference type="GO" id="GO:0016810">
    <property type="term" value="F:hydrolase activity, acting on carbon-nitrogen (but not peptide) bonds"/>
    <property type="evidence" value="ECO:0007669"/>
    <property type="project" value="InterPro"/>
</dbReference>